<evidence type="ECO:0000313" key="4">
    <source>
        <dbReference type="EMBL" id="GAA3280520.1"/>
    </source>
</evidence>
<feature type="transmembrane region" description="Helical" evidence="2">
    <location>
        <begin position="208"/>
        <end position="227"/>
    </location>
</feature>
<dbReference type="PANTHER" id="PTHR30590:SF2">
    <property type="entry name" value="INNER MEMBRANE PROTEIN"/>
    <property type="match status" value="1"/>
</dbReference>
<feature type="transmembrane region" description="Helical" evidence="2">
    <location>
        <begin position="234"/>
        <end position="252"/>
    </location>
</feature>
<feature type="transmembrane region" description="Helical" evidence="2">
    <location>
        <begin position="332"/>
        <end position="351"/>
    </location>
</feature>
<gene>
    <name evidence="4" type="ORF">GCM10020260_04900</name>
</gene>
<evidence type="ECO:0000259" key="3">
    <source>
        <dbReference type="Pfam" id="PF07786"/>
    </source>
</evidence>
<dbReference type="InterPro" id="IPR052529">
    <property type="entry name" value="Bact_Transport_Assoc"/>
</dbReference>
<dbReference type="PANTHER" id="PTHR30590">
    <property type="entry name" value="INNER MEMBRANE PROTEIN"/>
    <property type="match status" value="1"/>
</dbReference>
<feature type="transmembrane region" description="Helical" evidence="2">
    <location>
        <begin position="97"/>
        <end position="116"/>
    </location>
</feature>
<feature type="transmembrane region" description="Helical" evidence="2">
    <location>
        <begin position="371"/>
        <end position="389"/>
    </location>
</feature>
<feature type="transmembrane region" description="Helical" evidence="2">
    <location>
        <begin position="122"/>
        <end position="142"/>
    </location>
</feature>
<reference evidence="5" key="1">
    <citation type="journal article" date="2019" name="Int. J. Syst. Evol. Microbiol.">
        <title>The Global Catalogue of Microorganisms (GCM) 10K type strain sequencing project: providing services to taxonomists for standard genome sequencing and annotation.</title>
        <authorList>
            <consortium name="The Broad Institute Genomics Platform"/>
            <consortium name="The Broad Institute Genome Sequencing Center for Infectious Disease"/>
            <person name="Wu L."/>
            <person name="Ma J."/>
        </authorList>
    </citation>
    <scope>NUCLEOTIDE SEQUENCE [LARGE SCALE GENOMIC DNA]</scope>
    <source>
        <strain evidence="5">JCM 11483</strain>
    </source>
</reference>
<proteinExistence type="predicted"/>
<keyword evidence="5" id="KW-1185">Reference proteome</keyword>
<dbReference type="InterPro" id="IPR012429">
    <property type="entry name" value="HGSNAT_cat"/>
</dbReference>
<evidence type="ECO:0000313" key="5">
    <source>
        <dbReference type="Proteomes" id="UP001501736"/>
    </source>
</evidence>
<keyword evidence="2" id="KW-0472">Membrane</keyword>
<dbReference type="EMBL" id="BAAAYG010000002">
    <property type="protein sequence ID" value="GAA3280520.1"/>
    <property type="molecule type" value="Genomic_DNA"/>
</dbReference>
<feature type="transmembrane region" description="Helical" evidence="2">
    <location>
        <begin position="307"/>
        <end position="325"/>
    </location>
</feature>
<feature type="domain" description="Heparan-alpha-glucosaminide N-acetyltransferase catalytic" evidence="3">
    <location>
        <begin position="27"/>
        <end position="256"/>
    </location>
</feature>
<feature type="transmembrane region" description="Helical" evidence="2">
    <location>
        <begin position="149"/>
        <end position="168"/>
    </location>
</feature>
<dbReference type="Proteomes" id="UP001501736">
    <property type="component" value="Unassembled WGS sequence"/>
</dbReference>
<protein>
    <recommendedName>
        <fullName evidence="3">Heparan-alpha-glucosaminide N-acetyltransferase catalytic domain-containing protein</fullName>
    </recommendedName>
</protein>
<evidence type="ECO:0000256" key="1">
    <source>
        <dbReference type="SAM" id="MobiDB-lite"/>
    </source>
</evidence>
<evidence type="ECO:0000256" key="2">
    <source>
        <dbReference type="SAM" id="Phobius"/>
    </source>
</evidence>
<name>A0ABP6R9L8_9MICC</name>
<sequence>MDPESTAASASRRGSGRRRPSGSGRPRLRGVDAARGLALVGMMSVHIIDTVDPAGQTPTWAGWLFTGRPSALFALLAGVGLVLLAGGPKRPTTAGASWVRSIVAVRAGLILLIGLACGSLDAGVAVILVHYGVLFLLALPFVRMGAKALGAIAIGWVALGPVIYRAVYLGLSGELADFATSWRLWHSPGLADLAQPELLAMDLAVTGYYPLLIWPAYFFTGMAIARLDLSRRTVAAALAGAGAILAAVTYLIGRLTVATSSIAADVAGPSGPEAARAELLTGTLLPIIEDPRWFLLPTPHSGSTIDLLHTIGCALLVLGLCLLAAPALRWPLAPLIGAGAMPLTLYVGHLVVLQDWRADDGLVSGASPEAMYLWLVVAVLAAGLVKELLNRRGPLEAAIRAAGVAAAGKRPVERE</sequence>
<keyword evidence="2" id="KW-0812">Transmembrane</keyword>
<comment type="caution">
    <text evidence="4">The sequence shown here is derived from an EMBL/GenBank/DDBJ whole genome shotgun (WGS) entry which is preliminary data.</text>
</comment>
<feature type="region of interest" description="Disordered" evidence="1">
    <location>
        <begin position="1"/>
        <end position="29"/>
    </location>
</feature>
<accession>A0ABP6R9L8</accession>
<dbReference type="Pfam" id="PF07786">
    <property type="entry name" value="HGSNAT_cat"/>
    <property type="match status" value="1"/>
</dbReference>
<organism evidence="4 5">
    <name type="scientific">Nesterenkonia halobia</name>
    <dbReference type="NCBI Taxonomy" id="37922"/>
    <lineage>
        <taxon>Bacteria</taxon>
        <taxon>Bacillati</taxon>
        <taxon>Actinomycetota</taxon>
        <taxon>Actinomycetes</taxon>
        <taxon>Micrococcales</taxon>
        <taxon>Micrococcaceae</taxon>
        <taxon>Nesterenkonia</taxon>
    </lineage>
</organism>
<keyword evidence="2" id="KW-1133">Transmembrane helix</keyword>
<feature type="transmembrane region" description="Helical" evidence="2">
    <location>
        <begin position="60"/>
        <end position="85"/>
    </location>
</feature>
<dbReference type="RefSeq" id="WP_344717772.1">
    <property type="nucleotide sequence ID" value="NZ_BAAAYG010000002.1"/>
</dbReference>